<reference evidence="3" key="2">
    <citation type="submission" date="2025-08" db="UniProtKB">
        <authorList>
            <consortium name="RefSeq"/>
        </authorList>
    </citation>
    <scope>IDENTIFICATION</scope>
    <source>
        <tissue evidence="3">Whole sample</tissue>
    </source>
</reference>
<dbReference type="OrthoDB" id="6189274at2759"/>
<dbReference type="GeneID" id="111099030"/>
<feature type="signal peptide" evidence="1">
    <location>
        <begin position="1"/>
        <end position="19"/>
    </location>
</feature>
<accession>A0A8B8A4I9</accession>
<dbReference type="RefSeq" id="XP_022286387.1">
    <property type="nucleotide sequence ID" value="XM_022430679.1"/>
</dbReference>
<feature type="chain" id="PRO_5034770354" evidence="1">
    <location>
        <begin position="20"/>
        <end position="151"/>
    </location>
</feature>
<evidence type="ECO:0000313" key="2">
    <source>
        <dbReference type="Proteomes" id="UP000694844"/>
    </source>
</evidence>
<protein>
    <submittedName>
        <fullName evidence="3">Uncharacterized protein LOC111099030</fullName>
    </submittedName>
</protein>
<sequence>MNALTLTCVVLALSACLEARKYNSNRPVDVTPIIEPIFPPVTSSLPPLTCEFGRQVDQQRRCTNFITDVPQCPRGFFCNFGPADEPGPCCLGSNPCRRGTPFQLDGDAVSCDRQSCPSGFRCTRGRSFAVCCPGTGSGPYPRPPRHNSYTG</sequence>
<gene>
    <name evidence="3" type="primary">LOC111099030</name>
</gene>
<reference evidence="2" key="1">
    <citation type="submission" date="2024-06" db="UniProtKB">
        <authorList>
            <consortium name="RefSeq"/>
        </authorList>
    </citation>
    <scope>NUCLEOTIDE SEQUENCE [LARGE SCALE GENOMIC DNA]</scope>
</reference>
<dbReference type="InterPro" id="IPR028150">
    <property type="entry name" value="Lustrin_cystein"/>
</dbReference>
<dbReference type="Proteomes" id="UP000694844">
    <property type="component" value="Chromosome 1"/>
</dbReference>
<dbReference type="Pfam" id="PF14625">
    <property type="entry name" value="Lustrin_cystein"/>
    <property type="match status" value="2"/>
</dbReference>
<evidence type="ECO:0000313" key="3">
    <source>
        <dbReference type="RefSeq" id="XP_022286387.1"/>
    </source>
</evidence>
<organism evidence="2 3">
    <name type="scientific">Crassostrea virginica</name>
    <name type="common">Eastern oyster</name>
    <dbReference type="NCBI Taxonomy" id="6565"/>
    <lineage>
        <taxon>Eukaryota</taxon>
        <taxon>Metazoa</taxon>
        <taxon>Spiralia</taxon>
        <taxon>Lophotrochozoa</taxon>
        <taxon>Mollusca</taxon>
        <taxon>Bivalvia</taxon>
        <taxon>Autobranchia</taxon>
        <taxon>Pteriomorphia</taxon>
        <taxon>Ostreida</taxon>
        <taxon>Ostreoidea</taxon>
        <taxon>Ostreidae</taxon>
        <taxon>Crassostrea</taxon>
    </lineage>
</organism>
<dbReference type="KEGG" id="cvn:111099030"/>
<proteinExistence type="predicted"/>
<name>A0A8B8A4I9_CRAVI</name>
<dbReference type="AlphaFoldDB" id="A0A8B8A4I9"/>
<evidence type="ECO:0000256" key="1">
    <source>
        <dbReference type="SAM" id="SignalP"/>
    </source>
</evidence>
<keyword evidence="1" id="KW-0732">Signal</keyword>
<keyword evidence="2" id="KW-1185">Reference proteome</keyword>